<evidence type="ECO:0000313" key="2">
    <source>
        <dbReference type="Proteomes" id="UP000186817"/>
    </source>
</evidence>
<protein>
    <submittedName>
        <fullName evidence="1">Uncharacterized protein</fullName>
    </submittedName>
</protein>
<keyword evidence="2" id="KW-1185">Reference proteome</keyword>
<dbReference type="EMBL" id="LSRX01005189">
    <property type="protein sequence ID" value="OLP73576.1"/>
    <property type="molecule type" value="Genomic_DNA"/>
</dbReference>
<organism evidence="1 2">
    <name type="scientific">Symbiodinium microadriaticum</name>
    <name type="common">Dinoflagellate</name>
    <name type="synonym">Zooxanthella microadriatica</name>
    <dbReference type="NCBI Taxonomy" id="2951"/>
    <lineage>
        <taxon>Eukaryota</taxon>
        <taxon>Sar</taxon>
        <taxon>Alveolata</taxon>
        <taxon>Dinophyceae</taxon>
        <taxon>Suessiales</taxon>
        <taxon>Symbiodiniaceae</taxon>
        <taxon>Symbiodinium</taxon>
    </lineage>
</organism>
<proteinExistence type="predicted"/>
<reference evidence="1 2" key="1">
    <citation type="submission" date="2016-02" db="EMBL/GenBank/DDBJ databases">
        <title>Genome analysis of coral dinoflagellate symbionts highlights evolutionary adaptations to a symbiotic lifestyle.</title>
        <authorList>
            <person name="Aranda M."/>
            <person name="Li Y."/>
            <person name="Liew Y.J."/>
            <person name="Baumgarten S."/>
            <person name="Simakov O."/>
            <person name="Wilson M."/>
            <person name="Piel J."/>
            <person name="Ashoor H."/>
            <person name="Bougouffa S."/>
            <person name="Bajic V.B."/>
            <person name="Ryu T."/>
            <person name="Ravasi T."/>
            <person name="Bayer T."/>
            <person name="Micklem G."/>
            <person name="Kim H."/>
            <person name="Bhak J."/>
            <person name="Lajeunesse T.C."/>
            <person name="Voolstra C.R."/>
        </authorList>
    </citation>
    <scope>NUCLEOTIDE SEQUENCE [LARGE SCALE GENOMIC DNA]</scope>
    <source>
        <strain evidence="1 2">CCMP2467</strain>
    </source>
</reference>
<dbReference type="Proteomes" id="UP000186817">
    <property type="component" value="Unassembled WGS sequence"/>
</dbReference>
<evidence type="ECO:0000313" key="1">
    <source>
        <dbReference type="EMBL" id="OLP73576.1"/>
    </source>
</evidence>
<dbReference type="AlphaFoldDB" id="A0A1Q9BSD6"/>
<gene>
    <name evidence="1" type="ORF">AK812_SmicGene47140</name>
</gene>
<feature type="non-terminal residue" evidence="1">
    <location>
        <position position="30"/>
    </location>
</feature>
<comment type="caution">
    <text evidence="1">The sequence shown here is derived from an EMBL/GenBank/DDBJ whole genome shotgun (WGS) entry which is preliminary data.</text>
</comment>
<accession>A0A1Q9BSD6</accession>
<sequence length="30" mass="3166">MDALALPNMLSEEPIIEESGVAGCICAMRT</sequence>
<name>A0A1Q9BSD6_SYMMI</name>